<accession>A0A9W9YTI7</accession>
<sequence>MIRLSSSSSLLVSNKAFCISVAILGSTAGSGETKTTKRNSNAKFQDGENWCIPLVRPTVRRHCSGTISQDPEEREGFPRALLNSLLLQPERKSPRPACSKSLQAFSQSSYQSVSNMLQQDYEGKDFVFIKDMAYCVEGKFDIFLEEGFKNFKHTFVIRNPEPAVSSLFKLSTNPELAGWDYFDPAEAGFRQLLELYEFIERHVHKDPVVVDADDLLKFPNEIMQSYCEAVDLQFDEHMTSWQAGPVAEWGPCTAWHDEVMKSSGFIAPVQEDTASPGSAVKDLPPEVTAAVKECTYALL</sequence>
<dbReference type="OrthoDB" id="416710at2759"/>
<reference evidence="1" key="1">
    <citation type="submission" date="2023-01" db="EMBL/GenBank/DDBJ databases">
        <title>Genome assembly of the deep-sea coral Lophelia pertusa.</title>
        <authorList>
            <person name="Herrera S."/>
            <person name="Cordes E."/>
        </authorList>
    </citation>
    <scope>NUCLEOTIDE SEQUENCE</scope>
    <source>
        <strain evidence="1">USNM1676648</strain>
        <tissue evidence="1">Polyp</tissue>
    </source>
</reference>
<dbReference type="PANTHER" id="PTHR48419">
    <property type="entry name" value="SULFOTRANSFERASE DOMAIN-CONTAINING PROTEIN"/>
    <property type="match status" value="1"/>
</dbReference>
<dbReference type="SUPFAM" id="SSF52540">
    <property type="entry name" value="P-loop containing nucleoside triphosphate hydrolases"/>
    <property type="match status" value="1"/>
</dbReference>
<keyword evidence="2" id="KW-1185">Reference proteome</keyword>
<dbReference type="Gene3D" id="3.40.50.300">
    <property type="entry name" value="P-loop containing nucleotide triphosphate hydrolases"/>
    <property type="match status" value="1"/>
</dbReference>
<gene>
    <name evidence="1" type="ORF">OS493_002631</name>
</gene>
<evidence type="ECO:0000313" key="2">
    <source>
        <dbReference type="Proteomes" id="UP001163046"/>
    </source>
</evidence>
<evidence type="ECO:0000313" key="1">
    <source>
        <dbReference type="EMBL" id="KAJ7365901.1"/>
    </source>
</evidence>
<organism evidence="1 2">
    <name type="scientific">Desmophyllum pertusum</name>
    <dbReference type="NCBI Taxonomy" id="174260"/>
    <lineage>
        <taxon>Eukaryota</taxon>
        <taxon>Metazoa</taxon>
        <taxon>Cnidaria</taxon>
        <taxon>Anthozoa</taxon>
        <taxon>Hexacorallia</taxon>
        <taxon>Scleractinia</taxon>
        <taxon>Caryophylliina</taxon>
        <taxon>Caryophylliidae</taxon>
        <taxon>Desmophyllum</taxon>
    </lineage>
</organism>
<dbReference type="AlphaFoldDB" id="A0A9W9YTI7"/>
<dbReference type="InterPro" id="IPR053226">
    <property type="entry name" value="Pyrrolopyrazine_biosynth_F"/>
</dbReference>
<protein>
    <submittedName>
        <fullName evidence="1">Uncharacterized protein</fullName>
    </submittedName>
</protein>
<dbReference type="InterPro" id="IPR027417">
    <property type="entry name" value="P-loop_NTPase"/>
</dbReference>
<name>A0A9W9YTI7_9CNID</name>
<comment type="caution">
    <text evidence="1">The sequence shown here is derived from an EMBL/GenBank/DDBJ whole genome shotgun (WGS) entry which is preliminary data.</text>
</comment>
<dbReference type="PANTHER" id="PTHR48419:SF1">
    <property type="entry name" value="SULFOTRANSFERASE DOMAIN-CONTAINING PROTEIN"/>
    <property type="match status" value="1"/>
</dbReference>
<dbReference type="EMBL" id="MU827302">
    <property type="protein sequence ID" value="KAJ7365901.1"/>
    <property type="molecule type" value="Genomic_DNA"/>
</dbReference>
<dbReference type="Proteomes" id="UP001163046">
    <property type="component" value="Unassembled WGS sequence"/>
</dbReference>
<proteinExistence type="predicted"/>
<dbReference type="Pfam" id="PF19798">
    <property type="entry name" value="Sulfotransfer_5"/>
    <property type="match status" value="1"/>
</dbReference>